<gene>
    <name evidence="2" type="ORF">RM863_02225</name>
</gene>
<evidence type="ECO:0000256" key="1">
    <source>
        <dbReference type="SAM" id="Phobius"/>
    </source>
</evidence>
<keyword evidence="1" id="KW-0472">Membrane</keyword>
<accession>A0ABU2UCJ4</accession>
<name>A0ABU2UCJ4_9ACTN</name>
<feature type="transmembrane region" description="Helical" evidence="1">
    <location>
        <begin position="48"/>
        <end position="69"/>
    </location>
</feature>
<reference evidence="2" key="1">
    <citation type="submission" date="2024-05" db="EMBL/GenBank/DDBJ databases">
        <title>30 novel species of actinomycetes from the DSMZ collection.</title>
        <authorList>
            <person name="Nouioui I."/>
        </authorList>
    </citation>
    <scope>NUCLEOTIDE SEQUENCE</scope>
    <source>
        <strain evidence="2">DSM 41014</strain>
    </source>
</reference>
<organism evidence="2 3">
    <name type="scientific">Streptomyces hintoniae</name>
    <dbReference type="NCBI Taxonomy" id="3075521"/>
    <lineage>
        <taxon>Bacteria</taxon>
        <taxon>Bacillati</taxon>
        <taxon>Actinomycetota</taxon>
        <taxon>Actinomycetes</taxon>
        <taxon>Kitasatosporales</taxon>
        <taxon>Streptomycetaceae</taxon>
        <taxon>Streptomyces</taxon>
    </lineage>
</organism>
<proteinExistence type="predicted"/>
<protein>
    <recommendedName>
        <fullName evidence="4">Lipoprotein</fullName>
    </recommendedName>
</protein>
<feature type="transmembrane region" description="Helical" evidence="1">
    <location>
        <begin position="23"/>
        <end position="42"/>
    </location>
</feature>
<comment type="caution">
    <text evidence="2">The sequence shown here is derived from an EMBL/GenBank/DDBJ whole genome shotgun (WGS) entry which is preliminary data.</text>
</comment>
<evidence type="ECO:0000313" key="2">
    <source>
        <dbReference type="EMBL" id="MDT0470957.1"/>
    </source>
</evidence>
<keyword evidence="1" id="KW-1133">Transmembrane helix</keyword>
<feature type="transmembrane region" description="Helical" evidence="1">
    <location>
        <begin position="135"/>
        <end position="157"/>
    </location>
</feature>
<evidence type="ECO:0000313" key="3">
    <source>
        <dbReference type="Proteomes" id="UP001180489"/>
    </source>
</evidence>
<keyword evidence="3" id="KW-1185">Reference proteome</keyword>
<sequence>MKRTGTALAAAFGRRYGASPRRLLLTLACFAVALYAGVRLLKGDTVGVVIWFVGAALLHDLVLLPAYSLTDRAAQFLFRGRSPAPGGVPRPGVNHLRVPAFVAGVLFLVWWPLILRQGGHYTAYTALSADGFLTRWLLVTAGLFLASALVLAVRTWLRLRPERKAARARARARRAAE</sequence>
<feature type="transmembrane region" description="Helical" evidence="1">
    <location>
        <begin position="98"/>
        <end position="115"/>
    </location>
</feature>
<keyword evidence="1" id="KW-0812">Transmembrane</keyword>
<dbReference type="EMBL" id="JAVRFF010000002">
    <property type="protein sequence ID" value="MDT0470957.1"/>
    <property type="molecule type" value="Genomic_DNA"/>
</dbReference>
<dbReference type="Proteomes" id="UP001180489">
    <property type="component" value="Unassembled WGS sequence"/>
</dbReference>
<evidence type="ECO:0008006" key="4">
    <source>
        <dbReference type="Google" id="ProtNLM"/>
    </source>
</evidence>